<accession>A0A7Y6NSN1</accession>
<feature type="domain" description="Transcription regulator BetR N-terminal" evidence="1">
    <location>
        <begin position="14"/>
        <end position="145"/>
    </location>
</feature>
<dbReference type="AlphaFoldDB" id="A0A7Y6NSN1"/>
<dbReference type="RefSeq" id="WP_176071425.1">
    <property type="nucleotide sequence ID" value="NZ_JABWMJ010000014.1"/>
</dbReference>
<dbReference type="InterPro" id="IPR013975">
    <property type="entry name" value="Tscrpt_reg_BetR_N"/>
</dbReference>
<comment type="caution">
    <text evidence="2">The sequence shown here is derived from an EMBL/GenBank/DDBJ whole genome shotgun (WGS) entry which is preliminary data.</text>
</comment>
<evidence type="ECO:0000313" key="3">
    <source>
        <dbReference type="Proteomes" id="UP000529637"/>
    </source>
</evidence>
<dbReference type="Proteomes" id="UP000529637">
    <property type="component" value="Unassembled WGS sequence"/>
</dbReference>
<organism evidence="2 3">
    <name type="scientific">Piscinibacter koreensis</name>
    <dbReference type="NCBI Taxonomy" id="2742824"/>
    <lineage>
        <taxon>Bacteria</taxon>
        <taxon>Pseudomonadati</taxon>
        <taxon>Pseudomonadota</taxon>
        <taxon>Betaproteobacteria</taxon>
        <taxon>Burkholderiales</taxon>
        <taxon>Sphaerotilaceae</taxon>
        <taxon>Piscinibacter</taxon>
    </lineage>
</organism>
<gene>
    <name evidence="2" type="ORF">HQN59_22700</name>
</gene>
<keyword evidence="3" id="KW-1185">Reference proteome</keyword>
<reference evidence="2 3" key="1">
    <citation type="submission" date="2020-06" db="EMBL/GenBank/DDBJ databases">
        <title>Schlegella sp. ID0723 isolated from air conditioner.</title>
        <authorList>
            <person name="Kim D.Y."/>
            <person name="Kim D.-U."/>
        </authorList>
    </citation>
    <scope>NUCLEOTIDE SEQUENCE [LARGE SCALE GENOMIC DNA]</scope>
    <source>
        <strain evidence="2 3">ID0723</strain>
    </source>
</reference>
<sequence length="280" mass="30299">MASERSDEDRHRALAAFIDAMLEKHGVADRQRFRALEAALGLSYTQVRRRMLGEAPWTIDEIRRLATHFHEPLIPILSALADEPGKPATLPFGGAPLPCTIWPVGEPLSGRIGPMVALLDETTGQWTVAPASDVADRPSYELARLLFERAPPRRVAVLDDDGDSAQSIVDFLSAKGLDAKPFDCASSLLAAMDAEPFDGFVVDWLLGENTAKDLLSQIRVRMPSGPLVILTGQIATGLATEDELVMVGTAYRALLFEKPTRPLSIFNALQVGFAAPATAT</sequence>
<dbReference type="InterPro" id="IPR011006">
    <property type="entry name" value="CheY-like_superfamily"/>
</dbReference>
<evidence type="ECO:0000259" key="1">
    <source>
        <dbReference type="Pfam" id="PF08667"/>
    </source>
</evidence>
<evidence type="ECO:0000313" key="2">
    <source>
        <dbReference type="EMBL" id="NUZ08563.1"/>
    </source>
</evidence>
<dbReference type="Gene3D" id="3.40.50.2300">
    <property type="match status" value="1"/>
</dbReference>
<protein>
    <recommendedName>
        <fullName evidence="1">Transcription regulator BetR N-terminal domain-containing protein</fullName>
    </recommendedName>
</protein>
<dbReference type="EMBL" id="JABWMJ010000014">
    <property type="protein sequence ID" value="NUZ08563.1"/>
    <property type="molecule type" value="Genomic_DNA"/>
</dbReference>
<proteinExistence type="predicted"/>
<name>A0A7Y6NSN1_9BURK</name>
<dbReference type="SUPFAM" id="SSF52172">
    <property type="entry name" value="CheY-like"/>
    <property type="match status" value="1"/>
</dbReference>
<dbReference type="Pfam" id="PF08667">
    <property type="entry name" value="BetR"/>
    <property type="match status" value="1"/>
</dbReference>